<dbReference type="InterPro" id="IPR045016">
    <property type="entry name" value="NhaD-like"/>
</dbReference>
<gene>
    <name evidence="13" type="primary">nhaD</name>
    <name evidence="13" type="ORF">ICJ83_01345</name>
</gene>
<keyword evidence="9" id="KW-0739">Sodium transport</keyword>
<evidence type="ECO:0000256" key="3">
    <source>
        <dbReference type="ARBA" id="ARBA00022449"/>
    </source>
</evidence>
<keyword evidence="8 11" id="KW-0472">Membrane</keyword>
<feature type="transmembrane region" description="Helical" evidence="11">
    <location>
        <begin position="126"/>
        <end position="151"/>
    </location>
</feature>
<evidence type="ECO:0000256" key="7">
    <source>
        <dbReference type="ARBA" id="ARBA00023065"/>
    </source>
</evidence>
<feature type="transmembrane region" description="Helical" evidence="11">
    <location>
        <begin position="163"/>
        <end position="182"/>
    </location>
</feature>
<keyword evidence="2" id="KW-0813">Transport</keyword>
<dbReference type="Proteomes" id="UP000600588">
    <property type="component" value="Unassembled WGS sequence"/>
</dbReference>
<feature type="transmembrane region" description="Helical" evidence="11">
    <location>
        <begin position="202"/>
        <end position="223"/>
    </location>
</feature>
<dbReference type="GO" id="GO:0016020">
    <property type="term" value="C:membrane"/>
    <property type="evidence" value="ECO:0007669"/>
    <property type="project" value="UniProtKB-SubCell"/>
</dbReference>
<evidence type="ECO:0000256" key="2">
    <source>
        <dbReference type="ARBA" id="ARBA00022448"/>
    </source>
</evidence>
<keyword evidence="14" id="KW-1185">Reference proteome</keyword>
<evidence type="ECO:0000313" key="13">
    <source>
        <dbReference type="EMBL" id="MBD0830766.1"/>
    </source>
</evidence>
<feature type="transmembrane region" description="Helical" evidence="11">
    <location>
        <begin position="89"/>
        <end position="106"/>
    </location>
</feature>
<feature type="transmembrane region" description="Helical" evidence="11">
    <location>
        <begin position="268"/>
        <end position="288"/>
    </location>
</feature>
<evidence type="ECO:0000256" key="10">
    <source>
        <dbReference type="ARBA" id="ARBA00025753"/>
    </source>
</evidence>
<feature type="transmembrane region" description="Helical" evidence="11">
    <location>
        <begin position="244"/>
        <end position="262"/>
    </location>
</feature>
<evidence type="ECO:0000256" key="1">
    <source>
        <dbReference type="ARBA" id="ARBA00004141"/>
    </source>
</evidence>
<comment type="subcellular location">
    <subcellularLocation>
        <location evidence="1">Membrane</location>
        <topology evidence="1">Multi-pass membrane protein</topology>
    </subcellularLocation>
</comment>
<feature type="transmembrane region" description="Helical" evidence="11">
    <location>
        <begin position="442"/>
        <end position="460"/>
    </location>
</feature>
<evidence type="ECO:0000256" key="8">
    <source>
        <dbReference type="ARBA" id="ARBA00023136"/>
    </source>
</evidence>
<protein>
    <submittedName>
        <fullName evidence="13">Sodium:proton antiporter NhaD</fullName>
    </submittedName>
</protein>
<evidence type="ECO:0000259" key="12">
    <source>
        <dbReference type="Pfam" id="PF03600"/>
    </source>
</evidence>
<dbReference type="InterPro" id="IPR004680">
    <property type="entry name" value="Cit_transptr-like_dom"/>
</dbReference>
<keyword evidence="5 11" id="KW-1133">Transmembrane helix</keyword>
<comment type="caution">
    <text evidence="13">The sequence shown here is derived from an EMBL/GenBank/DDBJ whole genome shotgun (WGS) entry which is preliminary data.</text>
</comment>
<evidence type="ECO:0000256" key="9">
    <source>
        <dbReference type="ARBA" id="ARBA00023201"/>
    </source>
</evidence>
<feature type="transmembrane region" description="Helical" evidence="11">
    <location>
        <begin position="369"/>
        <end position="393"/>
    </location>
</feature>
<evidence type="ECO:0000256" key="5">
    <source>
        <dbReference type="ARBA" id="ARBA00022989"/>
    </source>
</evidence>
<evidence type="ECO:0000313" key="14">
    <source>
        <dbReference type="Proteomes" id="UP000600588"/>
    </source>
</evidence>
<name>A0A8J6Q9B7_9FLAO</name>
<evidence type="ECO:0000256" key="11">
    <source>
        <dbReference type="SAM" id="Phobius"/>
    </source>
</evidence>
<feature type="transmembrane region" description="Helical" evidence="11">
    <location>
        <begin position="27"/>
        <end position="45"/>
    </location>
</feature>
<proteinExistence type="inferred from homology"/>
<dbReference type="RefSeq" id="WP_188228555.1">
    <property type="nucleotide sequence ID" value="NZ_JACVXB010000001.1"/>
</dbReference>
<sequence>METAIILVFVLGYLAITLEHNLKIDKLIPALVMMAICWALISLGLDSFPNWFDSANHDLLAGFGDFNHYEKLHLMEETLLHHLGKTAEILVFLLGAMTIVEIIDYFDGFATIKSFVKTKKKTKILWIFSILAFILSAIIDNLTATIVLISILQKIVKDRDIRIWYAGLIIIAANAGGAWSPIGDVTTTMLWIGKKVSTDHLVGYLFVPSLLCMIVPSLIASFLPVFKGELDIEESDDDKPKSKFSATMLYLGLGAIVFVPIFKMVTHLPPYVGMMLSLGVVAVFAEIYSSSKFSMTELDGESDAHAHHSPVHHSLSKIELPSILFFLGILMAVAALESLGILFGFAESLQETMPMLGTEIHVGEGVSDLVVLLLGVGSAVIDNVPLVAASLGMFHEPMDNELWHFIAYSAGTGGSMLIIGSAAGVVAMGMEKIDFFWYLKKISWLALVGFLVGAAAFMVTRTLF</sequence>
<feature type="transmembrane region" description="Helical" evidence="11">
    <location>
        <begin position="323"/>
        <end position="346"/>
    </location>
</feature>
<dbReference type="Pfam" id="PF03600">
    <property type="entry name" value="CitMHS"/>
    <property type="match status" value="1"/>
</dbReference>
<dbReference type="PANTHER" id="PTHR43269:SF2">
    <property type="entry name" value="SODIUM_PROTON ANTIPORTER 1-RELATED"/>
    <property type="match status" value="1"/>
</dbReference>
<dbReference type="PANTHER" id="PTHR43269">
    <property type="entry name" value="SODIUM/PROTON ANTIPORTER 1-RELATED"/>
    <property type="match status" value="1"/>
</dbReference>
<keyword evidence="6" id="KW-0915">Sodium</keyword>
<dbReference type="AlphaFoldDB" id="A0A8J6Q9B7"/>
<reference evidence="13 14" key="1">
    <citation type="submission" date="2020-09" db="EMBL/GenBank/DDBJ databases">
        <title>TT11 complete genome.</title>
        <authorList>
            <person name="Wu Z."/>
        </authorList>
    </citation>
    <scope>NUCLEOTIDE SEQUENCE [LARGE SCALE GENOMIC DNA]</scope>
    <source>
        <strain evidence="13 14">TT11</strain>
    </source>
</reference>
<organism evidence="13 14">
    <name type="scientific">Aestuariibaculum sediminum</name>
    <dbReference type="NCBI Taxonomy" id="2770637"/>
    <lineage>
        <taxon>Bacteria</taxon>
        <taxon>Pseudomonadati</taxon>
        <taxon>Bacteroidota</taxon>
        <taxon>Flavobacteriia</taxon>
        <taxon>Flavobacteriales</taxon>
        <taxon>Flavobacteriaceae</taxon>
    </lineage>
</organism>
<dbReference type="GO" id="GO:0006814">
    <property type="term" value="P:sodium ion transport"/>
    <property type="evidence" value="ECO:0007669"/>
    <property type="project" value="UniProtKB-KW"/>
</dbReference>
<evidence type="ECO:0000256" key="6">
    <source>
        <dbReference type="ARBA" id="ARBA00023053"/>
    </source>
</evidence>
<comment type="similarity">
    <text evidence="10">Belongs to the NhaD Na(+)/H(+) (TC 2.A.62) antiporter family.</text>
</comment>
<feature type="transmembrane region" description="Helical" evidence="11">
    <location>
        <begin position="405"/>
        <end position="430"/>
    </location>
</feature>
<keyword evidence="3" id="KW-0050">Antiport</keyword>
<keyword evidence="4 11" id="KW-0812">Transmembrane</keyword>
<accession>A0A8J6Q9B7</accession>
<dbReference type="GO" id="GO:0015297">
    <property type="term" value="F:antiporter activity"/>
    <property type="evidence" value="ECO:0007669"/>
    <property type="project" value="UniProtKB-KW"/>
</dbReference>
<dbReference type="NCBIfam" id="NF038006">
    <property type="entry name" value="NhaD_1"/>
    <property type="match status" value="1"/>
</dbReference>
<dbReference type="EMBL" id="JACVXB010000001">
    <property type="protein sequence ID" value="MBD0830766.1"/>
    <property type="molecule type" value="Genomic_DNA"/>
</dbReference>
<keyword evidence="7" id="KW-0406">Ion transport</keyword>
<evidence type="ECO:0000256" key="4">
    <source>
        <dbReference type="ARBA" id="ARBA00022692"/>
    </source>
</evidence>
<feature type="domain" description="Citrate transporter-like" evidence="12">
    <location>
        <begin position="24"/>
        <end position="389"/>
    </location>
</feature>